<dbReference type="Pfam" id="PF01475">
    <property type="entry name" value="FUR"/>
    <property type="match status" value="1"/>
</dbReference>
<name>A0A317ZAL0_STAPS</name>
<dbReference type="GO" id="GO:0003700">
    <property type="term" value="F:DNA-binding transcription factor activity"/>
    <property type="evidence" value="ECO:0007669"/>
    <property type="project" value="InterPro"/>
</dbReference>
<dbReference type="STRING" id="937773.SPSINT_1321"/>
<gene>
    <name evidence="1" type="ORF">DD924_08370</name>
</gene>
<reference evidence="1 2" key="1">
    <citation type="journal article" date="2018" name="Vet. Microbiol.">
        <title>Clonal diversity and geographic distribution of methicillin-resistant Staphylococcus pseudintermedius from Australian animals: Discovery of novel sequence types.</title>
        <authorList>
            <person name="Worthing K.A."/>
            <person name="Abraham S."/>
            <person name="Coombs G.W."/>
            <person name="Pang S."/>
            <person name="Saputra S."/>
            <person name="Jordan D."/>
            <person name="Trott D.J."/>
            <person name="Norris J.M."/>
        </authorList>
    </citation>
    <scope>NUCLEOTIDE SEQUENCE [LARGE SCALE GENOMIC DNA]</scope>
    <source>
        <strain evidence="1 2">ST71 3</strain>
    </source>
</reference>
<dbReference type="Gene3D" id="1.10.10.10">
    <property type="entry name" value="Winged helix-like DNA-binding domain superfamily/Winged helix DNA-binding domain"/>
    <property type="match status" value="1"/>
</dbReference>
<sequence>MKMEEAIRILKNNGHKYTDKRRDMIEMFIKEDKYINAKTVQQQMNNHYPGISFDTIYRNLHLFKILGIIEGTELDDAR</sequence>
<protein>
    <submittedName>
        <fullName evidence="1">Transcriptional repressor</fullName>
    </submittedName>
</protein>
<proteinExistence type="predicted"/>
<accession>A0A317ZAL0</accession>
<dbReference type="InterPro" id="IPR002481">
    <property type="entry name" value="FUR"/>
</dbReference>
<evidence type="ECO:0000313" key="2">
    <source>
        <dbReference type="Proteomes" id="UP000246351"/>
    </source>
</evidence>
<dbReference type="InterPro" id="IPR036390">
    <property type="entry name" value="WH_DNA-bd_sf"/>
</dbReference>
<dbReference type="SUPFAM" id="SSF46785">
    <property type="entry name" value="Winged helix' DNA-binding domain"/>
    <property type="match status" value="1"/>
</dbReference>
<dbReference type="Proteomes" id="UP000246351">
    <property type="component" value="Unassembled WGS sequence"/>
</dbReference>
<dbReference type="EMBL" id="QEIV01000748">
    <property type="protein sequence ID" value="PWZ98395.1"/>
    <property type="molecule type" value="Genomic_DNA"/>
</dbReference>
<dbReference type="AlphaFoldDB" id="A0A317ZAL0"/>
<dbReference type="InterPro" id="IPR036388">
    <property type="entry name" value="WH-like_DNA-bd_sf"/>
</dbReference>
<evidence type="ECO:0000313" key="1">
    <source>
        <dbReference type="EMBL" id="PWZ98395.1"/>
    </source>
</evidence>
<comment type="caution">
    <text evidence="1">The sequence shown here is derived from an EMBL/GenBank/DDBJ whole genome shotgun (WGS) entry which is preliminary data.</text>
</comment>
<organism evidence="1 2">
    <name type="scientific">Staphylococcus pseudintermedius</name>
    <dbReference type="NCBI Taxonomy" id="283734"/>
    <lineage>
        <taxon>Bacteria</taxon>
        <taxon>Bacillati</taxon>
        <taxon>Bacillota</taxon>
        <taxon>Bacilli</taxon>
        <taxon>Bacillales</taxon>
        <taxon>Staphylococcaceae</taxon>
        <taxon>Staphylococcus</taxon>
        <taxon>Staphylococcus intermedius group</taxon>
    </lineage>
</organism>
<feature type="non-terminal residue" evidence="1">
    <location>
        <position position="78"/>
    </location>
</feature>